<keyword evidence="1" id="KW-1133">Transmembrane helix</keyword>
<evidence type="ECO:0000313" key="3">
    <source>
        <dbReference type="Proteomes" id="UP000679749"/>
    </source>
</evidence>
<sequence length="288" mass="30323">MEHEKRLQNIQMGLSGDGRTPMAIDAGLVTGSHSLAQWMAQQFNHNFDEYDRAIDSVYNSTHIGGSAYHHLLDGQHSVWGAFRAVKDVKADDSFLTEFLQAGEHLLRDIASVSGINPFFSLTSDQWDHLAGIAQSVGISKPFLADALTVNAPELLGGSIGLLSALLVGKRQDPTAVSKLSGAYILSSIASGNPVLFPVAAGGLVYSLIKSESKKETLVKGGKGAIVSGGALLAGSLVGGPVWIGCLASVAAAISINYALENPEKTFTRVKEIIKPTASILRKVSLSIG</sequence>
<accession>A0A942U5L6</accession>
<organism evidence="2 3">
    <name type="scientific">Neobacillus rhizophilus</name>
    <dbReference type="NCBI Taxonomy" id="2833579"/>
    <lineage>
        <taxon>Bacteria</taxon>
        <taxon>Bacillati</taxon>
        <taxon>Bacillota</taxon>
        <taxon>Bacilli</taxon>
        <taxon>Bacillales</taxon>
        <taxon>Bacillaceae</taxon>
        <taxon>Neobacillus</taxon>
    </lineage>
</organism>
<dbReference type="AlphaFoldDB" id="A0A942U5L6"/>
<keyword evidence="3" id="KW-1185">Reference proteome</keyword>
<evidence type="ECO:0000313" key="2">
    <source>
        <dbReference type="EMBL" id="MBS4212867.1"/>
    </source>
</evidence>
<feature type="transmembrane region" description="Helical" evidence="1">
    <location>
        <begin position="183"/>
        <end position="208"/>
    </location>
</feature>
<feature type="transmembrane region" description="Helical" evidence="1">
    <location>
        <begin position="241"/>
        <end position="259"/>
    </location>
</feature>
<name>A0A942U5L6_9BACI</name>
<comment type="caution">
    <text evidence="2">The sequence shown here is derived from an EMBL/GenBank/DDBJ whole genome shotgun (WGS) entry which is preliminary data.</text>
</comment>
<dbReference type="RefSeq" id="WP_213117389.1">
    <property type="nucleotide sequence ID" value="NZ_JAGYPF010000002.1"/>
</dbReference>
<protein>
    <submittedName>
        <fullName evidence="2">Uncharacterized protein</fullName>
    </submittedName>
</protein>
<proteinExistence type="predicted"/>
<keyword evidence="1" id="KW-0472">Membrane</keyword>
<keyword evidence="1" id="KW-0812">Transmembrane</keyword>
<reference evidence="2" key="1">
    <citation type="submission" date="2021-05" db="EMBL/GenBank/DDBJ databases">
        <title>Novel Bacillus species.</title>
        <authorList>
            <person name="Liu G."/>
        </authorList>
    </citation>
    <scope>NUCLEOTIDE SEQUENCE</scope>
    <source>
        <strain evidence="2">FJAT-49825</strain>
    </source>
</reference>
<evidence type="ECO:0000256" key="1">
    <source>
        <dbReference type="SAM" id="Phobius"/>
    </source>
</evidence>
<dbReference type="Proteomes" id="UP000679749">
    <property type="component" value="Unassembled WGS sequence"/>
</dbReference>
<dbReference type="EMBL" id="JAGYPF010000002">
    <property type="protein sequence ID" value="MBS4212867.1"/>
    <property type="molecule type" value="Genomic_DNA"/>
</dbReference>
<gene>
    <name evidence="2" type="ORF">KHA99_10465</name>
</gene>